<feature type="transmembrane region" description="Helical" evidence="2">
    <location>
        <begin position="344"/>
        <end position="365"/>
    </location>
</feature>
<gene>
    <name evidence="3" type="ORF">Pfra01_001830300</name>
</gene>
<accession>A0A9W6XVH6</accession>
<dbReference type="OrthoDB" id="164535at2759"/>
<feature type="transmembrane region" description="Helical" evidence="2">
    <location>
        <begin position="377"/>
        <end position="398"/>
    </location>
</feature>
<keyword evidence="2" id="KW-0812">Transmembrane</keyword>
<comment type="caution">
    <text evidence="3">The sequence shown here is derived from an EMBL/GenBank/DDBJ whole genome shotgun (WGS) entry which is preliminary data.</text>
</comment>
<feature type="transmembrane region" description="Helical" evidence="2">
    <location>
        <begin position="410"/>
        <end position="431"/>
    </location>
</feature>
<protein>
    <submittedName>
        <fullName evidence="3">Unnamed protein product</fullName>
    </submittedName>
</protein>
<keyword evidence="2" id="KW-1133">Transmembrane helix</keyword>
<dbReference type="AlphaFoldDB" id="A0A9W6XVH6"/>
<evidence type="ECO:0000256" key="2">
    <source>
        <dbReference type="SAM" id="Phobius"/>
    </source>
</evidence>
<name>A0A9W6XVH6_9STRA</name>
<reference evidence="3" key="1">
    <citation type="submission" date="2023-04" db="EMBL/GenBank/DDBJ databases">
        <title>Phytophthora fragariaefolia NBRC 109709.</title>
        <authorList>
            <person name="Ichikawa N."/>
            <person name="Sato H."/>
            <person name="Tonouchi N."/>
        </authorList>
    </citation>
    <scope>NUCLEOTIDE SEQUENCE</scope>
    <source>
        <strain evidence="3">NBRC 109709</strain>
    </source>
</reference>
<evidence type="ECO:0000313" key="4">
    <source>
        <dbReference type="Proteomes" id="UP001165121"/>
    </source>
</evidence>
<feature type="transmembrane region" description="Helical" evidence="2">
    <location>
        <begin position="481"/>
        <end position="506"/>
    </location>
</feature>
<evidence type="ECO:0000313" key="3">
    <source>
        <dbReference type="EMBL" id="GMF47951.1"/>
    </source>
</evidence>
<keyword evidence="2" id="KW-0472">Membrane</keyword>
<evidence type="ECO:0000256" key="1">
    <source>
        <dbReference type="SAM" id="MobiDB-lite"/>
    </source>
</evidence>
<keyword evidence="4" id="KW-1185">Reference proteome</keyword>
<dbReference type="Proteomes" id="UP001165121">
    <property type="component" value="Unassembled WGS sequence"/>
</dbReference>
<sequence length="719" mass="79972">MVLFGLYTLDILDLYGKVAWIGQSDSFSFKVVRERSFAAEPLPRPAFLGFNSTSVEVGAEALRTSGWTSFYDRCGELYATADESNPFDLVKAIDCDLRAPFSSAPVHDVPELVLSATLRADSVAWVSCQLVFFHRRPPICQENIVTQFSQRYQWPEKEVDHDQMAPINSMAEAELLKMLDFLSRSYPLVDAVCVQGFQSIAGPGHYTATLFACASPNIVESVFVGTYATTFAGLHENLTGLAVDKLNIMGFELVSRQNSRALFRLREKNGEVIVEEQNLVNFFTSGHLYVAMIITDSLLLVAHSRAAVDTSRIVGWSSFRGVDDTVYGDSTWLLMYRSLYRSGCIVFLTILSGIISWFVGLPFALMWCSNAEGKTYAVLSAIRVWVLVVCLLNIMWGVFVRVRESRAYNVVKCTFITPLEVLVVSGLAVTFETTRLFGVADVRRRLEGQQTIDSDAFPGRIAVSNAYNENVDGFATTSPHMLLLLLSPLLIVIAEIIALVVLVLLLKSMYYRHQLLLQEREAASSVAVVDFDNIDQHLDDPTPEHTSSTVPLLIRGQAKLYHRLPLEELLRTPARANSLVRCCFDVDVVEDDGLTYMLPHVYHEFGVVVSDAGFLRARWGFSSVIHRRLDVESFFAPTDGSSSVSPSPLKRQRIGDGHAAGRAKFALNSVPSPTDAIVTAQGSPSPPRTRSEFRSTAMSRSMRRRKSMENLLDNSSPKF</sequence>
<organism evidence="3 4">
    <name type="scientific">Phytophthora fragariaefolia</name>
    <dbReference type="NCBI Taxonomy" id="1490495"/>
    <lineage>
        <taxon>Eukaryota</taxon>
        <taxon>Sar</taxon>
        <taxon>Stramenopiles</taxon>
        <taxon>Oomycota</taxon>
        <taxon>Peronosporomycetes</taxon>
        <taxon>Peronosporales</taxon>
        <taxon>Peronosporaceae</taxon>
        <taxon>Phytophthora</taxon>
    </lineage>
</organism>
<proteinExistence type="predicted"/>
<feature type="region of interest" description="Disordered" evidence="1">
    <location>
        <begin position="673"/>
        <end position="719"/>
    </location>
</feature>
<dbReference type="EMBL" id="BSXT01002260">
    <property type="protein sequence ID" value="GMF47951.1"/>
    <property type="molecule type" value="Genomic_DNA"/>
</dbReference>